<dbReference type="EnsemblPlants" id="AVESA.00010b.r2.5AG0823470.1">
    <property type="protein sequence ID" value="AVESA.00010b.r2.5AG0823470.1.CDS.1"/>
    <property type="gene ID" value="AVESA.00010b.r2.5AG0823470"/>
</dbReference>
<dbReference type="Proteomes" id="UP001732700">
    <property type="component" value="Chromosome 5A"/>
</dbReference>
<keyword evidence="2" id="KW-1185">Reference proteome</keyword>
<protein>
    <submittedName>
        <fullName evidence="1">Uncharacterized protein</fullName>
    </submittedName>
</protein>
<evidence type="ECO:0000313" key="1">
    <source>
        <dbReference type="EnsemblPlants" id="AVESA.00010b.r2.5AG0823470.1.CDS.1"/>
    </source>
</evidence>
<evidence type="ECO:0000313" key="2">
    <source>
        <dbReference type="Proteomes" id="UP001732700"/>
    </source>
</evidence>
<sequence length="309" mass="35421">MPKSEGGLGIRNLQARNMGLILSAAWRIAEKPNSFLHDILKAKYFPSSSIWRPKPNTPKSAFWSSVLKVLPILLQNSWIQLCNGSSSIWSSPWFNGWENIYDNLILQNRDFNYPATINQLWIPGRKEWNYSLVDSLFLQPAAQAIKNTTIVPTEEDDILCWNLTPSGKCNSKSTYRACLQMLFDTGTPSPDQVQESIKNIMKQVWRCKEMIPRIKTFAWRLLRRALATGDRASQFSRHIDKVCSRCGIPETDLHLFFLCPFAKAAWFLPLLFVKTEMLVANFPDISHIILDLLAQGHPTLNLNFLFTFL</sequence>
<reference evidence="1" key="1">
    <citation type="submission" date="2021-05" db="EMBL/GenBank/DDBJ databases">
        <authorList>
            <person name="Scholz U."/>
            <person name="Mascher M."/>
            <person name="Fiebig A."/>
        </authorList>
    </citation>
    <scope>NUCLEOTIDE SEQUENCE [LARGE SCALE GENOMIC DNA]</scope>
</reference>
<organism evidence="1 2">
    <name type="scientific">Avena sativa</name>
    <name type="common">Oat</name>
    <dbReference type="NCBI Taxonomy" id="4498"/>
    <lineage>
        <taxon>Eukaryota</taxon>
        <taxon>Viridiplantae</taxon>
        <taxon>Streptophyta</taxon>
        <taxon>Embryophyta</taxon>
        <taxon>Tracheophyta</taxon>
        <taxon>Spermatophyta</taxon>
        <taxon>Magnoliopsida</taxon>
        <taxon>Liliopsida</taxon>
        <taxon>Poales</taxon>
        <taxon>Poaceae</taxon>
        <taxon>BOP clade</taxon>
        <taxon>Pooideae</taxon>
        <taxon>Poodae</taxon>
        <taxon>Poeae</taxon>
        <taxon>Poeae Chloroplast Group 1 (Aveneae type)</taxon>
        <taxon>Aveninae</taxon>
        <taxon>Avena</taxon>
    </lineage>
</organism>
<reference evidence="1" key="2">
    <citation type="submission" date="2025-09" db="UniProtKB">
        <authorList>
            <consortium name="EnsemblPlants"/>
        </authorList>
    </citation>
    <scope>IDENTIFICATION</scope>
</reference>
<proteinExistence type="predicted"/>
<accession>A0ACD5XI67</accession>
<name>A0ACD5XI67_AVESA</name>